<feature type="binding site" evidence="9">
    <location>
        <position position="175"/>
    </location>
    <ligand>
        <name>substrate</name>
    </ligand>
</feature>
<feature type="binding site" evidence="9">
    <location>
        <position position="260"/>
    </location>
    <ligand>
        <name>2-oxoglutarate</name>
        <dbReference type="ChEBI" id="CHEBI:16810"/>
    </ligand>
</feature>
<feature type="domain" description="Fe2OG dioxygenase" evidence="11">
    <location>
        <begin position="153"/>
        <end position="265"/>
    </location>
</feature>
<dbReference type="InterPro" id="IPR005123">
    <property type="entry name" value="Oxoglu/Fe-dep_dioxygenase_dom"/>
</dbReference>
<dbReference type="PANTHER" id="PTHR31573:SF1">
    <property type="entry name" value="DNA OXIDATIVE DEMETHYLASE ALKBH2"/>
    <property type="match status" value="1"/>
</dbReference>
<comment type="cofactor">
    <cofactor evidence="1">
        <name>Fe(2+)</name>
        <dbReference type="ChEBI" id="CHEBI:29033"/>
    </cofactor>
</comment>
<feature type="binding site" evidence="9">
    <location>
        <position position="162"/>
    </location>
    <ligand>
        <name>2-oxoglutarate</name>
        <dbReference type="ChEBI" id="CHEBI:16810"/>
    </ligand>
</feature>
<evidence type="ECO:0000256" key="7">
    <source>
        <dbReference type="ARBA" id="ARBA00023004"/>
    </source>
</evidence>
<keyword evidence="5" id="KW-0223">Dioxygenase</keyword>
<keyword evidence="7" id="KW-0408">Iron</keyword>
<dbReference type="FunFam" id="2.60.120.590:FF:000004">
    <property type="entry name" value="DNA oxidative demethylase ALKBH2"/>
    <property type="match status" value="1"/>
</dbReference>
<evidence type="ECO:0000256" key="1">
    <source>
        <dbReference type="ARBA" id="ARBA00001954"/>
    </source>
</evidence>
<dbReference type="EMBL" id="CACSII010000002">
    <property type="protein sequence ID" value="CAA0091764.1"/>
    <property type="molecule type" value="Genomic_DNA"/>
</dbReference>
<feature type="binding site" evidence="9">
    <location>
        <begin position="123"/>
        <end position="125"/>
    </location>
    <ligand>
        <name>substrate</name>
    </ligand>
</feature>
<dbReference type="GO" id="GO:0035516">
    <property type="term" value="F:broad specificity oxidative DNA demethylase activity"/>
    <property type="evidence" value="ECO:0007669"/>
    <property type="project" value="TreeGrafter"/>
</dbReference>
<accession>A0A5S9NN57</accession>
<proteinExistence type="predicted"/>
<feature type="binding site" evidence="9">
    <location>
        <position position="244"/>
    </location>
    <ligand>
        <name>2-oxoglutarate</name>
        <dbReference type="ChEBI" id="CHEBI:16810"/>
    </ligand>
</feature>
<feature type="binding site" evidence="9">
    <location>
        <position position="256"/>
    </location>
    <ligand>
        <name>2-oxoglutarate</name>
        <dbReference type="ChEBI" id="CHEBI:16810"/>
    </ligand>
</feature>
<dbReference type="Gene3D" id="2.60.120.590">
    <property type="entry name" value="Alpha-ketoglutarate-dependent dioxygenase AlkB-like"/>
    <property type="match status" value="1"/>
</dbReference>
<evidence type="ECO:0000256" key="2">
    <source>
        <dbReference type="ARBA" id="ARBA00022723"/>
    </source>
</evidence>
<feature type="binding site" evidence="9">
    <location>
        <position position="262"/>
    </location>
    <ligand>
        <name>2-oxoglutarate</name>
        <dbReference type="ChEBI" id="CHEBI:16810"/>
    </ligand>
</feature>
<gene>
    <name evidence="12" type="ORF">DPBNPPHM_03068</name>
</gene>
<dbReference type="Pfam" id="PF13532">
    <property type="entry name" value="2OG-FeII_Oxy_2"/>
    <property type="match status" value="1"/>
</dbReference>
<keyword evidence="4" id="KW-0460">Magnesium</keyword>
<dbReference type="GO" id="GO:0051747">
    <property type="term" value="F:cytosine C-5 DNA demethylase activity"/>
    <property type="evidence" value="ECO:0007669"/>
    <property type="project" value="TreeGrafter"/>
</dbReference>
<evidence type="ECO:0000256" key="4">
    <source>
        <dbReference type="ARBA" id="ARBA00022842"/>
    </source>
</evidence>
<evidence type="ECO:0000259" key="11">
    <source>
        <dbReference type="PROSITE" id="PS51471"/>
    </source>
</evidence>
<keyword evidence="3" id="KW-0227">DNA damage</keyword>
<evidence type="ECO:0000256" key="9">
    <source>
        <dbReference type="PIRSR" id="PIRSR632852-1"/>
    </source>
</evidence>
<evidence type="ECO:0000256" key="6">
    <source>
        <dbReference type="ARBA" id="ARBA00023002"/>
    </source>
</evidence>
<dbReference type="Proteomes" id="UP000434580">
    <property type="component" value="Unassembled WGS sequence"/>
</dbReference>
<name>A0A5S9NN57_9GAMM</name>
<dbReference type="PROSITE" id="PS51471">
    <property type="entry name" value="FE2OG_OXY"/>
    <property type="match status" value="1"/>
</dbReference>
<dbReference type="GO" id="GO:0006307">
    <property type="term" value="P:DNA alkylation repair"/>
    <property type="evidence" value="ECO:0007669"/>
    <property type="project" value="TreeGrafter"/>
</dbReference>
<dbReference type="InterPro" id="IPR027450">
    <property type="entry name" value="AlkB-like"/>
</dbReference>
<dbReference type="PANTHER" id="PTHR31573">
    <property type="entry name" value="ALPHA-KETOGLUTARATE-DEPENDENT DIOXYGENASE ALKB HOMOLOG 2"/>
    <property type="match status" value="1"/>
</dbReference>
<keyword evidence="8" id="KW-0234">DNA repair</keyword>
<feature type="binding site" evidence="9">
    <location>
        <position position="160"/>
    </location>
    <ligand>
        <name>2-oxoglutarate</name>
        <dbReference type="ChEBI" id="CHEBI:16810"/>
    </ligand>
</feature>
<feature type="binding site" evidence="9">
    <location>
        <position position="172"/>
    </location>
    <ligand>
        <name>2-oxoglutarate</name>
        <dbReference type="ChEBI" id="CHEBI:16810"/>
    </ligand>
</feature>
<feature type="region of interest" description="Disordered" evidence="10">
    <location>
        <begin position="1"/>
        <end position="21"/>
    </location>
</feature>
<dbReference type="InterPro" id="IPR037151">
    <property type="entry name" value="AlkB-like_sf"/>
</dbReference>
<evidence type="ECO:0000256" key="8">
    <source>
        <dbReference type="ARBA" id="ARBA00023204"/>
    </source>
</evidence>
<dbReference type="GO" id="GO:0008198">
    <property type="term" value="F:ferrous iron binding"/>
    <property type="evidence" value="ECO:0007669"/>
    <property type="project" value="TreeGrafter"/>
</dbReference>
<sequence>MQKRPTKNASTPPAQTDLFGSVGNDANLGTEVEAAEAGDVQQSVLVANNEHARCDVIALEGLSDYTESDQLHYYPSQFTAQADHWFSCLQANMPWRQDTINIAGQQRLIPRLQVWMGDNGTDYQYSGVALTPEPWLVPMAGIKQQVEAIAGCSFNSALLNFYRDGNDSVAWHADDEAELDDTVPIASISLGQARRFSIKPKKHYLQRLASMGHNVSGRSATRWQELQHGSLLLMMPGVQKRWQHAVLKQPEITGGRINLTFRKVRTRSR</sequence>
<reference evidence="12 13" key="1">
    <citation type="submission" date="2019-11" db="EMBL/GenBank/DDBJ databases">
        <authorList>
            <person name="Holert J."/>
        </authorList>
    </citation>
    <scope>NUCLEOTIDE SEQUENCE [LARGE SCALE GENOMIC DNA]</scope>
    <source>
        <strain evidence="12">BC5_2</strain>
    </source>
</reference>
<evidence type="ECO:0000256" key="3">
    <source>
        <dbReference type="ARBA" id="ARBA00022763"/>
    </source>
</evidence>
<keyword evidence="2" id="KW-0479">Metal-binding</keyword>
<evidence type="ECO:0000313" key="13">
    <source>
        <dbReference type="Proteomes" id="UP000434580"/>
    </source>
</evidence>
<protein>
    <recommendedName>
        <fullName evidence="11">Fe2OG dioxygenase domain-containing protein</fullName>
    </recommendedName>
</protein>
<dbReference type="InterPro" id="IPR032852">
    <property type="entry name" value="ALKBH2"/>
</dbReference>
<dbReference type="AlphaFoldDB" id="A0A5S9NN57"/>
<keyword evidence="6" id="KW-0560">Oxidoreductase</keyword>
<evidence type="ECO:0000256" key="5">
    <source>
        <dbReference type="ARBA" id="ARBA00022964"/>
    </source>
</evidence>
<evidence type="ECO:0000256" key="10">
    <source>
        <dbReference type="SAM" id="MobiDB-lite"/>
    </source>
</evidence>
<dbReference type="OrthoDB" id="190276at2"/>
<evidence type="ECO:0000313" key="12">
    <source>
        <dbReference type="EMBL" id="CAA0091764.1"/>
    </source>
</evidence>
<organism evidence="12 13">
    <name type="scientific">BD1-7 clade bacterium</name>
    <dbReference type="NCBI Taxonomy" id="2029982"/>
    <lineage>
        <taxon>Bacteria</taxon>
        <taxon>Pseudomonadati</taxon>
        <taxon>Pseudomonadota</taxon>
        <taxon>Gammaproteobacteria</taxon>
        <taxon>Cellvibrionales</taxon>
        <taxon>Spongiibacteraceae</taxon>
        <taxon>BD1-7 clade</taxon>
    </lineage>
</organism>
<dbReference type="SUPFAM" id="SSF51197">
    <property type="entry name" value="Clavaminate synthase-like"/>
    <property type="match status" value="1"/>
</dbReference>